<name>A0ABW2JGF9_9ACTN</name>
<protein>
    <submittedName>
        <fullName evidence="2">Uncharacterized protein</fullName>
    </submittedName>
</protein>
<dbReference type="RefSeq" id="WP_381830279.1">
    <property type="nucleotide sequence ID" value="NZ_JBHTCF010000004.1"/>
</dbReference>
<organism evidence="2 3">
    <name type="scientific">Streptomyces monticola</name>
    <dbReference type="NCBI Taxonomy" id="2666263"/>
    <lineage>
        <taxon>Bacteria</taxon>
        <taxon>Bacillati</taxon>
        <taxon>Actinomycetota</taxon>
        <taxon>Actinomycetes</taxon>
        <taxon>Kitasatosporales</taxon>
        <taxon>Streptomycetaceae</taxon>
        <taxon>Streptomyces</taxon>
    </lineage>
</organism>
<feature type="compositionally biased region" description="Basic and acidic residues" evidence="1">
    <location>
        <begin position="1"/>
        <end position="10"/>
    </location>
</feature>
<reference evidence="3" key="1">
    <citation type="journal article" date="2019" name="Int. J. Syst. Evol. Microbiol.">
        <title>The Global Catalogue of Microorganisms (GCM) 10K type strain sequencing project: providing services to taxonomists for standard genome sequencing and annotation.</title>
        <authorList>
            <consortium name="The Broad Institute Genomics Platform"/>
            <consortium name="The Broad Institute Genome Sequencing Center for Infectious Disease"/>
            <person name="Wu L."/>
            <person name="Ma J."/>
        </authorList>
    </citation>
    <scope>NUCLEOTIDE SEQUENCE [LARGE SCALE GENOMIC DNA]</scope>
    <source>
        <strain evidence="3">SYNS20</strain>
    </source>
</reference>
<feature type="region of interest" description="Disordered" evidence="1">
    <location>
        <begin position="1"/>
        <end position="23"/>
    </location>
</feature>
<evidence type="ECO:0000256" key="1">
    <source>
        <dbReference type="SAM" id="MobiDB-lite"/>
    </source>
</evidence>
<dbReference type="Proteomes" id="UP001596523">
    <property type="component" value="Unassembled WGS sequence"/>
</dbReference>
<evidence type="ECO:0000313" key="2">
    <source>
        <dbReference type="EMBL" id="MFC7305149.1"/>
    </source>
</evidence>
<proteinExistence type="predicted"/>
<comment type="caution">
    <text evidence="2">The sequence shown here is derived from an EMBL/GenBank/DDBJ whole genome shotgun (WGS) entry which is preliminary data.</text>
</comment>
<sequence>MNQSDRETKNPPETQPSTKKYEDAIDEATRLSSEVLDIINLRGKVTKPGPGPLPCDDTEDDHYRIDHPWSVYGVPVADMEKSMERLKKDLPKHSWDIRSYGPDASKAKSLELTAEHKERGFSLIITLQDRRDRSKNPSLIEVNLQSPCYKRPDGPGA</sequence>
<evidence type="ECO:0000313" key="3">
    <source>
        <dbReference type="Proteomes" id="UP001596523"/>
    </source>
</evidence>
<keyword evidence="3" id="KW-1185">Reference proteome</keyword>
<accession>A0ABW2JGF9</accession>
<gene>
    <name evidence="2" type="ORF">ACFQVC_13070</name>
</gene>
<dbReference type="EMBL" id="JBHTCF010000004">
    <property type="protein sequence ID" value="MFC7305149.1"/>
    <property type="molecule type" value="Genomic_DNA"/>
</dbReference>